<keyword evidence="1" id="KW-0732">Signal</keyword>
<proteinExistence type="evidence at transcript level"/>
<evidence type="ECO:0000256" key="1">
    <source>
        <dbReference type="SAM" id="SignalP"/>
    </source>
</evidence>
<gene>
    <name evidence="2" type="ORF">AG-0014-Gb</name>
</gene>
<reference evidence="2" key="1">
    <citation type="journal article" date="2006" name="Mol. Biol. Evol.">
        <title>Molecular evolution of seminal proteins in field crickets.</title>
        <authorList>
            <person name="Andres J.A."/>
            <person name="Maroja L.S."/>
            <person name="Bogdanowicz S.M."/>
            <person name="Swanson W.J."/>
            <person name="Harrison R.G."/>
        </authorList>
    </citation>
    <scope>NUCLEOTIDE SEQUENCE</scope>
</reference>
<evidence type="ECO:0000313" key="2">
    <source>
        <dbReference type="EMBL" id="ABG01728.1"/>
    </source>
</evidence>
<feature type="non-terminal residue" evidence="2">
    <location>
        <position position="1"/>
    </location>
</feature>
<name>Q0ZCA0_GRYBI</name>
<sequence>TMNLPLKLATVFVVLLLHFSISHGLMPESPSFGGSLKNFEGKPSDLFKSEEGFQQKNSNSCRATCEVCRLCINKSFSSICKELCKLCQRCNPASNRRHGYWDHWW</sequence>
<organism evidence="2">
    <name type="scientific">Gryllus bimaculatus</name>
    <name type="common">Two-spotted cricket</name>
    <dbReference type="NCBI Taxonomy" id="6999"/>
    <lineage>
        <taxon>Eukaryota</taxon>
        <taxon>Metazoa</taxon>
        <taxon>Ecdysozoa</taxon>
        <taxon>Arthropoda</taxon>
        <taxon>Hexapoda</taxon>
        <taxon>Insecta</taxon>
        <taxon>Pterygota</taxon>
        <taxon>Neoptera</taxon>
        <taxon>Polyneoptera</taxon>
        <taxon>Orthoptera</taxon>
        <taxon>Ensifera</taxon>
        <taxon>Gryllidea</taxon>
        <taxon>Grylloidea</taxon>
        <taxon>Gryllidae</taxon>
        <taxon>Gryllinae</taxon>
        <taxon>Gryllus</taxon>
    </lineage>
</organism>
<dbReference type="AlphaFoldDB" id="Q0ZCA0"/>
<feature type="chain" id="PRO_5004179393" evidence="1">
    <location>
        <begin position="25"/>
        <end position="105"/>
    </location>
</feature>
<feature type="non-terminal residue" evidence="2">
    <location>
        <position position="105"/>
    </location>
</feature>
<dbReference type="EMBL" id="DQ630771">
    <property type="protein sequence ID" value="ABG01728.1"/>
    <property type="molecule type" value="mRNA"/>
</dbReference>
<protein>
    <submittedName>
        <fullName evidence="2">Putative accessory gland protein</fullName>
    </submittedName>
</protein>
<feature type="signal peptide" evidence="1">
    <location>
        <begin position="1"/>
        <end position="24"/>
    </location>
</feature>
<accession>Q0ZCA0</accession>